<accession>A0ABZ2P665</accession>
<dbReference type="SUPFAM" id="SSF52540">
    <property type="entry name" value="P-loop containing nucleoside triphosphate hydrolases"/>
    <property type="match status" value="1"/>
</dbReference>
<proteinExistence type="predicted"/>
<evidence type="ECO:0008006" key="3">
    <source>
        <dbReference type="Google" id="ProtNLM"/>
    </source>
</evidence>
<sequence length="217" mass="23752">MEAIDARIKRLEGAANNHQRSIAHLGIEVTRLSALIEANEGAGVEEMLLATEAERDRLASAVAEFEKEAAVLQLLFETLELAEGEAKSRYLAPVVSRVEPYLKMLLPGANIVLDGDLRIAAIQRAGQREDFNVLSGGTKEQLAVLTRLAFAELLLGQGRPATVILDDALAFSDDDRIESMFDVLMRAGDKVQIIVLTCRKRLFTRLGASPLEIRETA</sequence>
<protein>
    <recommendedName>
        <fullName evidence="3">RecF/RecN/SMC N-terminal domain-containing protein</fullName>
    </recommendedName>
</protein>
<gene>
    <name evidence="1" type="ORF">WDK88_11750</name>
</gene>
<keyword evidence="2" id="KW-1185">Reference proteome</keyword>
<dbReference type="PANTHER" id="PTHR41259:SF1">
    <property type="entry name" value="DOUBLE-STRAND BREAK REPAIR RAD50 ATPASE, PUTATIVE-RELATED"/>
    <property type="match status" value="1"/>
</dbReference>
<dbReference type="RefSeq" id="WP_338834565.1">
    <property type="nucleotide sequence ID" value="NZ_CP147711.1"/>
</dbReference>
<dbReference type="EMBL" id="CP147711">
    <property type="protein sequence ID" value="WXC82205.1"/>
    <property type="molecule type" value="Genomic_DNA"/>
</dbReference>
<evidence type="ECO:0000313" key="2">
    <source>
        <dbReference type="Proteomes" id="UP001432046"/>
    </source>
</evidence>
<reference evidence="1" key="2">
    <citation type="submission" date="2024-03" db="EMBL/GenBank/DDBJ databases">
        <authorList>
            <person name="Bromfield E.S.P."/>
            <person name="Cloutier S."/>
        </authorList>
    </citation>
    <scope>NUCLEOTIDE SEQUENCE</scope>
    <source>
        <strain evidence="1">5S5</strain>
    </source>
</reference>
<reference evidence="1" key="1">
    <citation type="journal article" date="2021" name="Int. J. Syst. Evol. Microbiol.">
        <title>Bradyrhizobium septentrionale sp. nov. (sv. septentrionale) and Bradyrhizobium quebecense sp. nov. (sv. septentrionale) associated with legumes native to Canada possess rearranged symbiosis genes and numerous insertion sequences.</title>
        <authorList>
            <person name="Bromfield E.S.P."/>
            <person name="Cloutier S."/>
        </authorList>
    </citation>
    <scope>NUCLEOTIDE SEQUENCE</scope>
    <source>
        <strain evidence="1">5S5</strain>
    </source>
</reference>
<dbReference type="InterPro" id="IPR027417">
    <property type="entry name" value="P-loop_NTPase"/>
</dbReference>
<organism evidence="1 2">
    <name type="scientific">Bradyrhizobium septentrionale</name>
    <dbReference type="NCBI Taxonomy" id="1404411"/>
    <lineage>
        <taxon>Bacteria</taxon>
        <taxon>Pseudomonadati</taxon>
        <taxon>Pseudomonadota</taxon>
        <taxon>Alphaproteobacteria</taxon>
        <taxon>Hyphomicrobiales</taxon>
        <taxon>Nitrobacteraceae</taxon>
        <taxon>Bradyrhizobium</taxon>
    </lineage>
</organism>
<dbReference type="Gene3D" id="3.40.50.300">
    <property type="entry name" value="P-loop containing nucleotide triphosphate hydrolases"/>
    <property type="match status" value="1"/>
</dbReference>
<dbReference type="Proteomes" id="UP001432046">
    <property type="component" value="Chromosome"/>
</dbReference>
<evidence type="ECO:0000313" key="1">
    <source>
        <dbReference type="EMBL" id="WXC82205.1"/>
    </source>
</evidence>
<name>A0ABZ2P665_9BRAD</name>
<dbReference type="PANTHER" id="PTHR41259">
    <property type="entry name" value="DOUBLE-STRAND BREAK REPAIR RAD50 ATPASE, PUTATIVE-RELATED"/>
    <property type="match status" value="1"/>
</dbReference>